<dbReference type="Proteomes" id="UP000091820">
    <property type="component" value="Unassembled WGS sequence"/>
</dbReference>
<evidence type="ECO:0000256" key="1">
    <source>
        <dbReference type="SAM" id="Coils"/>
    </source>
</evidence>
<feature type="region of interest" description="Disordered" evidence="2">
    <location>
        <begin position="88"/>
        <end position="114"/>
    </location>
</feature>
<reference evidence="4" key="1">
    <citation type="submission" date="2014-03" db="EMBL/GenBank/DDBJ databases">
        <authorList>
            <person name="Aksoy S."/>
            <person name="Warren W."/>
            <person name="Wilson R.K."/>
        </authorList>
    </citation>
    <scope>NUCLEOTIDE SEQUENCE [LARGE SCALE GENOMIC DNA]</scope>
    <source>
        <strain evidence="4">IAEA</strain>
    </source>
</reference>
<dbReference type="VEuPathDB" id="VectorBase:GBRI044756"/>
<keyword evidence="1" id="KW-0175">Coiled coil</keyword>
<reference evidence="3" key="2">
    <citation type="submission" date="2020-05" db="UniProtKB">
        <authorList>
            <consortium name="EnsemblMetazoa"/>
        </authorList>
    </citation>
    <scope>IDENTIFICATION</scope>
    <source>
        <strain evidence="3">IAEA</strain>
    </source>
</reference>
<sequence length="114" mass="12350">MSWLNNSLNTIKGQVSTLVQEVLAETVGPDSEYCDPAVDNRTALELLADTQKEKEELDKLCTEKEAEILTLRKQIVTLQQQQIGDTGGGAINAATSNLNSGRNSKTVSKTIPAF</sequence>
<evidence type="ECO:0000313" key="4">
    <source>
        <dbReference type="Proteomes" id="UP000091820"/>
    </source>
</evidence>
<organism evidence="3 4">
    <name type="scientific">Glossina brevipalpis</name>
    <dbReference type="NCBI Taxonomy" id="37001"/>
    <lineage>
        <taxon>Eukaryota</taxon>
        <taxon>Metazoa</taxon>
        <taxon>Ecdysozoa</taxon>
        <taxon>Arthropoda</taxon>
        <taxon>Hexapoda</taxon>
        <taxon>Insecta</taxon>
        <taxon>Pterygota</taxon>
        <taxon>Neoptera</taxon>
        <taxon>Endopterygota</taxon>
        <taxon>Diptera</taxon>
        <taxon>Brachycera</taxon>
        <taxon>Muscomorpha</taxon>
        <taxon>Hippoboscoidea</taxon>
        <taxon>Glossinidae</taxon>
        <taxon>Glossina</taxon>
    </lineage>
</organism>
<keyword evidence="4" id="KW-1185">Reference proteome</keyword>
<evidence type="ECO:0000256" key="2">
    <source>
        <dbReference type="SAM" id="MobiDB-lite"/>
    </source>
</evidence>
<evidence type="ECO:0000313" key="3">
    <source>
        <dbReference type="EnsemblMetazoa" id="GBRI044756-PA"/>
    </source>
</evidence>
<protein>
    <submittedName>
        <fullName evidence="3">Uncharacterized protein</fullName>
    </submittedName>
</protein>
<proteinExistence type="predicted"/>
<accession>A0A1A9X5B5</accession>
<name>A0A1A9X5B5_9MUSC</name>
<feature type="coiled-coil region" evidence="1">
    <location>
        <begin position="40"/>
        <end position="81"/>
    </location>
</feature>
<dbReference type="AlphaFoldDB" id="A0A1A9X5B5"/>
<feature type="compositionally biased region" description="Polar residues" evidence="2">
    <location>
        <begin position="93"/>
        <end position="114"/>
    </location>
</feature>
<dbReference type="EnsemblMetazoa" id="GBRI044756-RA">
    <property type="protein sequence ID" value="GBRI044756-PA"/>
    <property type="gene ID" value="GBRI044756"/>
</dbReference>